<feature type="region of interest" description="Disordered" evidence="8">
    <location>
        <begin position="1"/>
        <end position="154"/>
    </location>
</feature>
<dbReference type="FunFam" id="2.40.30.10:FF:000008">
    <property type="entry name" value="Translation initiation factor IF-2"/>
    <property type="match status" value="1"/>
</dbReference>
<dbReference type="Pfam" id="PF04760">
    <property type="entry name" value="IF2_N"/>
    <property type="match status" value="1"/>
</dbReference>
<dbReference type="Gene3D" id="3.40.50.10050">
    <property type="entry name" value="Translation initiation factor IF- 2, domain 3"/>
    <property type="match status" value="1"/>
</dbReference>
<dbReference type="InterPro" id="IPR005225">
    <property type="entry name" value="Small_GTP-bd"/>
</dbReference>
<feature type="compositionally biased region" description="Basic residues" evidence="8">
    <location>
        <begin position="207"/>
        <end position="219"/>
    </location>
</feature>
<dbReference type="CDD" id="cd01887">
    <property type="entry name" value="IF2_eIF5B"/>
    <property type="match status" value="1"/>
</dbReference>
<dbReference type="SUPFAM" id="SSF52540">
    <property type="entry name" value="P-loop containing nucleoside triphosphate hydrolases"/>
    <property type="match status" value="1"/>
</dbReference>
<keyword evidence="2 10" id="KW-0396">Initiation factor</keyword>
<dbReference type="GO" id="GO:0003924">
    <property type="term" value="F:GTPase activity"/>
    <property type="evidence" value="ECO:0007669"/>
    <property type="project" value="InterPro"/>
</dbReference>
<dbReference type="CDD" id="cd03702">
    <property type="entry name" value="IF2_mtIF2_II"/>
    <property type="match status" value="1"/>
</dbReference>
<dbReference type="SUPFAM" id="SSF52156">
    <property type="entry name" value="Initiation factor IF2/eIF5b, domain 3"/>
    <property type="match status" value="1"/>
</dbReference>
<dbReference type="EMBL" id="CAJVAF010000315">
    <property type="protein sequence ID" value="CAG7596575.1"/>
    <property type="molecule type" value="Genomic_DNA"/>
</dbReference>
<gene>
    <name evidence="10" type="ORF">MHYMCMPASI_00878</name>
</gene>
<evidence type="ECO:0000256" key="2">
    <source>
        <dbReference type="ARBA" id="ARBA00022540"/>
    </source>
</evidence>
<evidence type="ECO:0000256" key="8">
    <source>
        <dbReference type="SAM" id="MobiDB-lite"/>
    </source>
</evidence>
<evidence type="ECO:0000256" key="7">
    <source>
        <dbReference type="ARBA" id="ARBA00044105"/>
    </source>
</evidence>
<dbReference type="Pfam" id="PF11987">
    <property type="entry name" value="IF-2"/>
    <property type="match status" value="1"/>
</dbReference>
<keyword evidence="11" id="KW-1185">Reference proteome</keyword>
<keyword evidence="3" id="KW-0547">Nucleotide-binding</keyword>
<dbReference type="InterPro" id="IPR053905">
    <property type="entry name" value="EF-G-like_DII"/>
</dbReference>
<comment type="function">
    <text evidence="6">One of the essential components for the initiation of protein synthesis. Protects formylmethionyl-tRNA from spontaneous hydrolysis and promotes its binding to the 30S ribosomal subunits. Also involved in the hydrolysis of GTP during the formation of the 70S ribosomal complex.</text>
</comment>
<feature type="compositionally biased region" description="Basic and acidic residues" evidence="8">
    <location>
        <begin position="75"/>
        <end position="119"/>
    </location>
</feature>
<dbReference type="InterPro" id="IPR036925">
    <property type="entry name" value="TIF_IF2_dom3_sf"/>
</dbReference>
<dbReference type="PANTHER" id="PTHR43381:SF5">
    <property type="entry name" value="TR-TYPE G DOMAIN-CONTAINING PROTEIN"/>
    <property type="match status" value="1"/>
</dbReference>
<feature type="compositionally biased region" description="Polar residues" evidence="8">
    <location>
        <begin position="1"/>
        <end position="11"/>
    </location>
</feature>
<proteinExistence type="inferred from homology"/>
<evidence type="ECO:0000259" key="9">
    <source>
        <dbReference type="PROSITE" id="PS51722"/>
    </source>
</evidence>
<protein>
    <recommendedName>
        <fullName evidence="7">Translation initiation factor IF-2, chloroplastic</fullName>
    </recommendedName>
</protein>
<evidence type="ECO:0000313" key="10">
    <source>
        <dbReference type="EMBL" id="CAG7596575.1"/>
    </source>
</evidence>
<dbReference type="InterPro" id="IPR000178">
    <property type="entry name" value="TF_IF2_bacterial-like"/>
</dbReference>
<evidence type="ECO:0000256" key="1">
    <source>
        <dbReference type="ARBA" id="ARBA00007733"/>
    </source>
</evidence>
<dbReference type="PROSITE" id="PS01176">
    <property type="entry name" value="IF2"/>
    <property type="match status" value="1"/>
</dbReference>
<evidence type="ECO:0000256" key="6">
    <source>
        <dbReference type="ARBA" id="ARBA00025162"/>
    </source>
</evidence>
<dbReference type="InterPro" id="IPR023115">
    <property type="entry name" value="TIF_IF2_dom3"/>
</dbReference>
<feature type="compositionally biased region" description="Polar residues" evidence="8">
    <location>
        <begin position="134"/>
        <end position="147"/>
    </location>
</feature>
<dbReference type="InterPro" id="IPR015760">
    <property type="entry name" value="TIF_IF2"/>
</dbReference>
<dbReference type="GO" id="GO:0005525">
    <property type="term" value="F:GTP binding"/>
    <property type="evidence" value="ECO:0007669"/>
    <property type="project" value="UniProtKB-KW"/>
</dbReference>
<evidence type="ECO:0000256" key="3">
    <source>
        <dbReference type="ARBA" id="ARBA00022741"/>
    </source>
</evidence>
<sequence>MTNSNDSNNTIKKPLGLSSSKLGLSSKQPLEKGQANALGPKSSPNRLRGSSSVIVITRNKPAPNSPTKTASGALSKEEQEKRLRLLKMAEAEKSKQQRVIIKTEPKKEEDIEKTNKSELAEDSSESLSAEHSTKVTSTEISEDNAPSQEKAERRDFIKTLSSNRGKVRNLNQILTPSPQSNEDNEVEEVLKPFEEENIRIISDTAVKKHHSIGAHKKKKGTSDKESENAAQTKKVLGGSDTKKLGRHGNKGALSHFAMLKSDEEEDEQFIRRTGASIRKSKNKKNRNTTPNQEKIFRKVSIPDFITVQELANRMTEKAVDIIKSLIKMGVMATVNQSIDADTAELIVLEFGHTPKRVTDAEVEKGLLNETPDNLEDMKPRAPVVTMMGHVDHGKTSLLDALRLTDVAAKEAGGITQHIGAYSVQLTNGKYITFLDTPGHKAFTAMRMRGAKVTDIVILVVAADDGIKEQTIEAINHAKAANVPIIIAINKIDKPEANTERVKNELLSHDLVPEDMGGDTIVVNVSAKTKQGLDALEDTILVQAELMSLKGNPKAPASGAVVEARMDKSRGAVATLLVQRGTLKIGDIIVVGTCYGKVKALLDDKGHTIKSCLPAYPVEVLGLNQAPVAGDTFTVVSNETTAKELVDFRIHKEKERKAASLRKDPLERLFTKAKQDGSHKELPIIIKADVNGSAEAIANSLAKLPSDEVTLRILHSGVGEITESDVTLAAASKALVVGFNVRANNQARDMAGQLGVDIKYYSIIYNLIDDIKAAVSGLLSPIIKEKLLGYAEISQVFDLSKFGKVAGCIVTEGIVQRNASARLLRDNIVIHEGKLKALKRFKEDVKEVKAGFECGMSFEKYEDIRIGDRIEVFSLIEELRQI</sequence>
<dbReference type="InterPro" id="IPR009000">
    <property type="entry name" value="Transl_B-barrel_sf"/>
</dbReference>
<dbReference type="InterPro" id="IPR027417">
    <property type="entry name" value="P-loop_NTPase"/>
</dbReference>
<keyword evidence="5" id="KW-0342">GTP-binding</keyword>
<dbReference type="Pfam" id="PF00009">
    <property type="entry name" value="GTP_EFTU"/>
    <property type="match status" value="1"/>
</dbReference>
<dbReference type="Proteomes" id="UP000837675">
    <property type="component" value="Unassembled WGS sequence"/>
</dbReference>
<dbReference type="CDD" id="cd03692">
    <property type="entry name" value="mtIF2_IVc"/>
    <property type="match status" value="1"/>
</dbReference>
<feature type="region of interest" description="Disordered" evidence="8">
    <location>
        <begin position="206"/>
        <end position="249"/>
    </location>
</feature>
<dbReference type="GO" id="GO:0005737">
    <property type="term" value="C:cytoplasm"/>
    <property type="evidence" value="ECO:0007669"/>
    <property type="project" value="TreeGrafter"/>
</dbReference>
<dbReference type="AlphaFoldDB" id="A0A8S4C1R7"/>
<dbReference type="PANTHER" id="PTHR43381">
    <property type="entry name" value="TRANSLATION INITIATION FACTOR IF-2-RELATED"/>
    <property type="match status" value="1"/>
</dbReference>
<feature type="compositionally biased region" description="Low complexity" evidence="8">
    <location>
        <begin position="12"/>
        <end position="28"/>
    </location>
</feature>
<reference evidence="10" key="1">
    <citation type="submission" date="2021-06" db="EMBL/GenBank/DDBJ databases">
        <authorList>
            <person name="Nardi T."/>
            <person name="Nardi T."/>
        </authorList>
    </citation>
    <scope>NUCLEOTIDE SEQUENCE</scope>
</reference>
<dbReference type="NCBIfam" id="TIGR00231">
    <property type="entry name" value="small_GTP"/>
    <property type="match status" value="1"/>
</dbReference>
<accession>A0A8S4C1R7</accession>
<feature type="domain" description="Tr-type G" evidence="9">
    <location>
        <begin position="379"/>
        <end position="549"/>
    </location>
</feature>
<evidence type="ECO:0000256" key="4">
    <source>
        <dbReference type="ARBA" id="ARBA00022917"/>
    </source>
</evidence>
<dbReference type="NCBIfam" id="TIGR00487">
    <property type="entry name" value="IF-2"/>
    <property type="match status" value="1"/>
</dbReference>
<evidence type="ECO:0000313" key="11">
    <source>
        <dbReference type="Proteomes" id="UP000837675"/>
    </source>
</evidence>
<dbReference type="Gene3D" id="3.40.50.300">
    <property type="entry name" value="P-loop containing nucleotide triphosphate hydrolases"/>
    <property type="match status" value="1"/>
</dbReference>
<comment type="caution">
    <text evidence="10">The sequence shown here is derived from an EMBL/GenBank/DDBJ whole genome shotgun (WGS) entry which is preliminary data.</text>
</comment>
<dbReference type="FunFam" id="2.40.30.10:FF:000007">
    <property type="entry name" value="Translation initiation factor IF-2"/>
    <property type="match status" value="1"/>
</dbReference>
<name>A0A8S4C1R7_9ACAR</name>
<dbReference type="PROSITE" id="PS51722">
    <property type="entry name" value="G_TR_2"/>
    <property type="match status" value="1"/>
</dbReference>
<feature type="compositionally biased region" description="Polar residues" evidence="8">
    <location>
        <begin position="42"/>
        <end position="54"/>
    </location>
</feature>
<dbReference type="Gene3D" id="2.40.30.10">
    <property type="entry name" value="Translation factors"/>
    <property type="match status" value="2"/>
</dbReference>
<keyword evidence="4" id="KW-0648">Protein biosynthesis</keyword>
<dbReference type="SUPFAM" id="SSF50447">
    <property type="entry name" value="Translation proteins"/>
    <property type="match status" value="2"/>
</dbReference>
<dbReference type="InterPro" id="IPR006847">
    <property type="entry name" value="IF2_N"/>
</dbReference>
<dbReference type="InterPro" id="IPR044145">
    <property type="entry name" value="IF2_II"/>
</dbReference>
<dbReference type="FunFam" id="3.40.50.300:FF:000019">
    <property type="entry name" value="Translation initiation factor IF-2"/>
    <property type="match status" value="1"/>
</dbReference>
<comment type="similarity">
    <text evidence="1">Belongs to the TRAFAC class translation factor GTPase superfamily. Classic translation factor GTPase family. IF-2 subfamily.</text>
</comment>
<dbReference type="Pfam" id="PF22042">
    <property type="entry name" value="EF-G_D2"/>
    <property type="match status" value="1"/>
</dbReference>
<evidence type="ECO:0000256" key="5">
    <source>
        <dbReference type="ARBA" id="ARBA00023134"/>
    </source>
</evidence>
<dbReference type="FunFam" id="3.40.50.10050:FF:000001">
    <property type="entry name" value="Translation initiation factor IF-2"/>
    <property type="match status" value="1"/>
</dbReference>
<dbReference type="GO" id="GO:0003743">
    <property type="term" value="F:translation initiation factor activity"/>
    <property type="evidence" value="ECO:0007669"/>
    <property type="project" value="UniProtKB-KW"/>
</dbReference>
<dbReference type="InterPro" id="IPR000795">
    <property type="entry name" value="T_Tr_GTP-bd_dom"/>
</dbReference>
<dbReference type="HAMAP" id="MF_00100_B">
    <property type="entry name" value="IF_2_B"/>
    <property type="match status" value="1"/>
</dbReference>
<organism evidence="10 11">
    <name type="scientific">Hyalomma marginatum</name>
    <dbReference type="NCBI Taxonomy" id="34627"/>
    <lineage>
        <taxon>Eukaryota</taxon>
        <taxon>Metazoa</taxon>
        <taxon>Ecdysozoa</taxon>
        <taxon>Arthropoda</taxon>
        <taxon>Chelicerata</taxon>
        <taxon>Arachnida</taxon>
        <taxon>Acari</taxon>
        <taxon>Parasitiformes</taxon>
        <taxon>Ixodida</taxon>
        <taxon>Ixodoidea</taxon>
        <taxon>Ixodidae</taxon>
        <taxon>Hyalomminae</taxon>
        <taxon>Hyalomma</taxon>
    </lineage>
</organism>